<dbReference type="InterPro" id="IPR011707">
    <property type="entry name" value="Cu-oxidase-like_N"/>
</dbReference>
<dbReference type="InterPro" id="IPR008972">
    <property type="entry name" value="Cupredoxin"/>
</dbReference>
<dbReference type="InterPro" id="IPR033138">
    <property type="entry name" value="Cu_oxidase_CS"/>
</dbReference>
<dbReference type="GO" id="GO:0005507">
    <property type="term" value="F:copper ion binding"/>
    <property type="evidence" value="ECO:0007669"/>
    <property type="project" value="InterPro"/>
</dbReference>
<dbReference type="PANTHER" id="PTHR11709:SF394">
    <property type="entry name" value="FI03373P-RELATED"/>
    <property type="match status" value="1"/>
</dbReference>
<dbReference type="Gene3D" id="2.60.40.420">
    <property type="entry name" value="Cupredoxins - blue copper proteins"/>
    <property type="match status" value="3"/>
</dbReference>
<evidence type="ECO:0000313" key="7">
    <source>
        <dbReference type="EMBL" id="PXY28260.1"/>
    </source>
</evidence>
<dbReference type="InterPro" id="IPR001117">
    <property type="entry name" value="Cu-oxidase_2nd"/>
</dbReference>
<dbReference type="PROSITE" id="PS00080">
    <property type="entry name" value="MULTICOPPER_OXIDASE2"/>
    <property type="match status" value="1"/>
</dbReference>
<dbReference type="OrthoDB" id="345021at2"/>
<dbReference type="RefSeq" id="WP_112282271.1">
    <property type="nucleotide sequence ID" value="NZ_MASW01000002.1"/>
</dbReference>
<reference evidence="7 8" key="1">
    <citation type="submission" date="2016-07" db="EMBL/GenBank/DDBJ databases">
        <title>Draft genome sequence of Prauserella muralis DSM 45305, isolated from a mould-covered wall in an indoor environment.</title>
        <authorList>
            <person name="Ruckert C."/>
            <person name="Albersmeier A."/>
            <person name="Jiang C.-L."/>
            <person name="Jiang Y."/>
            <person name="Kalinowski J."/>
            <person name="Schneider O."/>
            <person name="Winkler A."/>
            <person name="Zotchev S.B."/>
        </authorList>
    </citation>
    <scope>NUCLEOTIDE SEQUENCE [LARGE SCALE GENOMIC DNA]</scope>
    <source>
        <strain evidence="7 8">DSM 45305</strain>
    </source>
</reference>
<dbReference type="GO" id="GO:0016491">
    <property type="term" value="F:oxidoreductase activity"/>
    <property type="evidence" value="ECO:0007669"/>
    <property type="project" value="UniProtKB-KW"/>
</dbReference>
<dbReference type="Pfam" id="PF07731">
    <property type="entry name" value="Cu-oxidase_2"/>
    <property type="match status" value="1"/>
</dbReference>
<feature type="domain" description="Plastocyanin-like" evidence="4">
    <location>
        <begin position="247"/>
        <end position="345"/>
    </location>
</feature>
<feature type="domain" description="Plastocyanin-like" evidence="5">
    <location>
        <begin position="383"/>
        <end position="492"/>
    </location>
</feature>
<protein>
    <submittedName>
        <fullName evidence="7">Copper oxidase</fullName>
    </submittedName>
</protein>
<evidence type="ECO:0000259" key="5">
    <source>
        <dbReference type="Pfam" id="PF07731"/>
    </source>
</evidence>
<dbReference type="InterPro" id="IPR034279">
    <property type="entry name" value="CuRO_3_CopA"/>
</dbReference>
<evidence type="ECO:0000259" key="4">
    <source>
        <dbReference type="Pfam" id="PF00394"/>
    </source>
</evidence>
<evidence type="ECO:0000256" key="3">
    <source>
        <dbReference type="ARBA" id="ARBA00023008"/>
    </source>
</evidence>
<organism evidence="7 8">
    <name type="scientific">Prauserella muralis</name>
    <dbReference type="NCBI Taxonomy" id="588067"/>
    <lineage>
        <taxon>Bacteria</taxon>
        <taxon>Bacillati</taxon>
        <taxon>Actinomycetota</taxon>
        <taxon>Actinomycetes</taxon>
        <taxon>Pseudonocardiales</taxon>
        <taxon>Pseudonocardiaceae</taxon>
        <taxon>Prauserella</taxon>
    </lineage>
</organism>
<dbReference type="Proteomes" id="UP000249915">
    <property type="component" value="Unassembled WGS sequence"/>
</dbReference>
<dbReference type="Pfam" id="PF07732">
    <property type="entry name" value="Cu-oxidase_3"/>
    <property type="match status" value="1"/>
</dbReference>
<dbReference type="PANTHER" id="PTHR11709">
    <property type="entry name" value="MULTI-COPPER OXIDASE"/>
    <property type="match status" value="1"/>
</dbReference>
<dbReference type="SUPFAM" id="SSF49503">
    <property type="entry name" value="Cupredoxins"/>
    <property type="match status" value="3"/>
</dbReference>
<dbReference type="AlphaFoldDB" id="A0A2V4B1V2"/>
<accession>A0A2V4B1V2</accession>
<feature type="domain" description="Plastocyanin-like" evidence="6">
    <location>
        <begin position="71"/>
        <end position="176"/>
    </location>
</feature>
<evidence type="ECO:0000256" key="1">
    <source>
        <dbReference type="ARBA" id="ARBA00022723"/>
    </source>
</evidence>
<dbReference type="Pfam" id="PF00394">
    <property type="entry name" value="Cu-oxidase"/>
    <property type="match status" value="1"/>
</dbReference>
<dbReference type="PROSITE" id="PS00079">
    <property type="entry name" value="MULTICOPPER_OXIDASE1"/>
    <property type="match status" value="1"/>
</dbReference>
<dbReference type="InterPro" id="IPR006311">
    <property type="entry name" value="TAT_signal"/>
</dbReference>
<comment type="caution">
    <text evidence="7">The sequence shown here is derived from an EMBL/GenBank/DDBJ whole genome shotgun (WGS) entry which is preliminary data.</text>
</comment>
<keyword evidence="1" id="KW-0479">Metal-binding</keyword>
<keyword evidence="2" id="KW-0560">Oxidoreductase</keyword>
<keyword evidence="3" id="KW-0186">Copper</keyword>
<keyword evidence="8" id="KW-1185">Reference proteome</keyword>
<sequence length="500" mass="53746">MNPLDRRTVLRAGLAATGLGVLAACTSSTDSAPGRLIGPTAPRVQAVERGRQTTGQTRTHPLTAQVSQVDLGGVQANTWTYDGTLPGREIRVRTGDLVEVPLTNRLPTETTIHWHGLPLRNDMDGVPDLTQAPIAAGDTFTYRFVADTPGTFWFHPHTGVHLDRGLYAPLIVEDPAEPGGYDQDWTVVLDDWIDGTGTTPDEVFATLRQGMGGMGSMPGMGSGGPMLMGATSPLLGDDAGDIAYPYYLINGRLPAAPATFTARPGQRARIRFINAGGDTAFRVALGGHRMSVIHTDGFPVQPVSTDALLIGMGERYDVLVTLNDGVFPLVALAEGKNATARALVRTGAGRAPAPGARPVELDCALVGYPALRPTANVALPAKPVDVEHRLELTGNMMSYKWGINGRQLDLDTRPRVREGQRVRVTLANTTMMWHPMHLHGHTFQINGTGPRKDTVIVLPRKTVTCDFDADNPGQWMVHCHNIYHAEAGMAAILGYESQQS</sequence>
<dbReference type="EMBL" id="MASW01000002">
    <property type="protein sequence ID" value="PXY28260.1"/>
    <property type="molecule type" value="Genomic_DNA"/>
</dbReference>
<evidence type="ECO:0000256" key="2">
    <source>
        <dbReference type="ARBA" id="ARBA00023002"/>
    </source>
</evidence>
<dbReference type="InterPro" id="IPR045087">
    <property type="entry name" value="Cu-oxidase_fam"/>
</dbReference>
<dbReference type="CDD" id="cd13896">
    <property type="entry name" value="CuRO_3_CopA"/>
    <property type="match status" value="1"/>
</dbReference>
<evidence type="ECO:0000313" key="8">
    <source>
        <dbReference type="Proteomes" id="UP000249915"/>
    </source>
</evidence>
<gene>
    <name evidence="7" type="ORF">BAY60_18250</name>
</gene>
<dbReference type="CDD" id="cd13861">
    <property type="entry name" value="CuRO_1_CumA_like"/>
    <property type="match status" value="1"/>
</dbReference>
<dbReference type="InterPro" id="IPR002355">
    <property type="entry name" value="Cu_oxidase_Cu_BS"/>
</dbReference>
<dbReference type="CDD" id="cd13870">
    <property type="entry name" value="CuRO_2_CopA_like_1"/>
    <property type="match status" value="1"/>
</dbReference>
<name>A0A2V4B1V2_9PSEU</name>
<evidence type="ECO:0000259" key="6">
    <source>
        <dbReference type="Pfam" id="PF07732"/>
    </source>
</evidence>
<dbReference type="InterPro" id="IPR011706">
    <property type="entry name" value="Cu-oxidase_C"/>
</dbReference>
<proteinExistence type="predicted"/>
<dbReference type="PROSITE" id="PS51318">
    <property type="entry name" value="TAT"/>
    <property type="match status" value="1"/>
</dbReference>
<dbReference type="PROSITE" id="PS51257">
    <property type="entry name" value="PROKAR_LIPOPROTEIN"/>
    <property type="match status" value="1"/>
</dbReference>